<name>A0AAV6W5R1_9LAMI</name>
<feature type="chain" id="PRO_5043507400" description="DUF4283 domain-containing protein" evidence="2">
    <location>
        <begin position="26"/>
        <end position="581"/>
    </location>
</feature>
<dbReference type="InterPro" id="IPR040256">
    <property type="entry name" value="At4g02000-like"/>
</dbReference>
<feature type="compositionally biased region" description="Acidic residues" evidence="1">
    <location>
        <begin position="502"/>
        <end position="514"/>
    </location>
</feature>
<feature type="region of interest" description="Disordered" evidence="1">
    <location>
        <begin position="79"/>
        <end position="101"/>
    </location>
</feature>
<dbReference type="Pfam" id="PF14111">
    <property type="entry name" value="DUF4283"/>
    <property type="match status" value="1"/>
</dbReference>
<keyword evidence="5" id="KW-1185">Reference proteome</keyword>
<dbReference type="InterPro" id="IPR025558">
    <property type="entry name" value="DUF4283"/>
</dbReference>
<feature type="domain" description="DUF4283" evidence="3">
    <location>
        <begin position="149"/>
        <end position="229"/>
    </location>
</feature>
<proteinExistence type="predicted"/>
<dbReference type="PANTHER" id="PTHR31286:SF179">
    <property type="entry name" value="RNASE H TYPE-1 DOMAIN-CONTAINING PROTEIN"/>
    <property type="match status" value="1"/>
</dbReference>
<evidence type="ECO:0000313" key="5">
    <source>
        <dbReference type="Proteomes" id="UP000826271"/>
    </source>
</evidence>
<dbReference type="AlphaFoldDB" id="A0AAV6W5R1"/>
<accession>A0AAV6W5R1</accession>
<feature type="signal peptide" evidence="2">
    <location>
        <begin position="1"/>
        <end position="25"/>
    </location>
</feature>
<feature type="region of interest" description="Disordered" evidence="1">
    <location>
        <begin position="496"/>
        <end position="569"/>
    </location>
</feature>
<organism evidence="4 5">
    <name type="scientific">Buddleja alternifolia</name>
    <dbReference type="NCBI Taxonomy" id="168488"/>
    <lineage>
        <taxon>Eukaryota</taxon>
        <taxon>Viridiplantae</taxon>
        <taxon>Streptophyta</taxon>
        <taxon>Embryophyta</taxon>
        <taxon>Tracheophyta</taxon>
        <taxon>Spermatophyta</taxon>
        <taxon>Magnoliopsida</taxon>
        <taxon>eudicotyledons</taxon>
        <taxon>Gunneridae</taxon>
        <taxon>Pentapetalae</taxon>
        <taxon>asterids</taxon>
        <taxon>lamiids</taxon>
        <taxon>Lamiales</taxon>
        <taxon>Scrophulariaceae</taxon>
        <taxon>Buddlejeae</taxon>
        <taxon>Buddleja</taxon>
    </lineage>
</organism>
<keyword evidence="2" id="KW-0732">Signal</keyword>
<dbReference type="PANTHER" id="PTHR31286">
    <property type="entry name" value="GLYCINE-RICH CELL WALL STRUCTURAL PROTEIN 1.8-LIKE"/>
    <property type="match status" value="1"/>
</dbReference>
<evidence type="ECO:0000259" key="3">
    <source>
        <dbReference type="Pfam" id="PF14111"/>
    </source>
</evidence>
<comment type="caution">
    <text evidence="4">The sequence shown here is derived from an EMBL/GenBank/DDBJ whole genome shotgun (WGS) entry which is preliminary data.</text>
</comment>
<feature type="compositionally biased region" description="Polar residues" evidence="1">
    <location>
        <begin position="400"/>
        <end position="430"/>
    </location>
</feature>
<dbReference type="EMBL" id="WHWC01000019">
    <property type="protein sequence ID" value="KAG8363950.1"/>
    <property type="molecule type" value="Genomic_DNA"/>
</dbReference>
<feature type="region of interest" description="Disordered" evidence="1">
    <location>
        <begin position="394"/>
        <end position="465"/>
    </location>
</feature>
<protein>
    <recommendedName>
        <fullName evidence="3">DUF4283 domain-containing protein</fullName>
    </recommendedName>
</protein>
<reference evidence="4" key="1">
    <citation type="submission" date="2019-10" db="EMBL/GenBank/DDBJ databases">
        <authorList>
            <person name="Zhang R."/>
            <person name="Pan Y."/>
            <person name="Wang J."/>
            <person name="Ma R."/>
            <person name="Yu S."/>
        </authorList>
    </citation>
    <scope>NUCLEOTIDE SEQUENCE</scope>
    <source>
        <strain evidence="4">LA-IB0</strain>
        <tissue evidence="4">Leaf</tissue>
    </source>
</reference>
<gene>
    <name evidence="4" type="ORF">BUALT_Bualt19G0075600</name>
</gene>
<evidence type="ECO:0000256" key="1">
    <source>
        <dbReference type="SAM" id="MobiDB-lite"/>
    </source>
</evidence>
<dbReference type="Proteomes" id="UP000826271">
    <property type="component" value="Unassembled WGS sequence"/>
</dbReference>
<evidence type="ECO:0000256" key="2">
    <source>
        <dbReference type="SAM" id="SignalP"/>
    </source>
</evidence>
<sequence>MMVGCAKVLLILTVVFGVLTMHVKGSRILKGNDDQVDQPQTFGVFGGSYPNPGFTGPFPRSTNGPWNFCSFPGMRCAANPPSNPTGSDRGVTTEKLKGSTRPQELAARAAKKAFVHGVDTKIIGSSAVVNGQKIIFLSKEEDEFMSAPFQYALVGKFSHGYPTMTRLRAKFAALGLNKSFKIGVLNQKHVWIRLFDPNDYARIWMKQTWYFDGFPMRVLKWTADFDPTQESLIMPIWIKIFGLKPHWFHRKFLYHVASLIGKPLKLDEATTKIDNPVVARICVEINVLDKLISDIPIQIDGQTRFWDLRERLEKLRGKKLMIDLEEDMSCPSLGLADSPNGVLMRKSNKDVIIPLNKVHEQITHRGIDDFSCQGLKDVNVSSSKEGVVRIQGMTKMDQDGSVNEQEPKNTSNFVQDSSKTDQEATTSDQDQSIEKIRTDQGKFDGDQDCGLKVGKTQKKPKDVQERYKINRDCRVVSYATQKGRPQLNSINMASTKIGEREAMDDDVGEDDGEENNQPLAIGYDAEIPNSGEMEDESGGSDTSDELWQEVSSKKHRRSTSLDENSNKMIPQAKKLALLQDL</sequence>
<feature type="compositionally biased region" description="Acidic residues" evidence="1">
    <location>
        <begin position="532"/>
        <end position="547"/>
    </location>
</feature>
<evidence type="ECO:0000313" key="4">
    <source>
        <dbReference type="EMBL" id="KAG8363950.1"/>
    </source>
</evidence>
<feature type="compositionally biased region" description="Basic and acidic residues" evidence="1">
    <location>
        <begin position="432"/>
        <end position="445"/>
    </location>
</feature>